<keyword evidence="4" id="KW-1185">Reference proteome</keyword>
<feature type="compositionally biased region" description="Basic residues" evidence="1">
    <location>
        <begin position="618"/>
        <end position="630"/>
    </location>
</feature>
<feature type="compositionally biased region" description="Basic and acidic residues" evidence="1">
    <location>
        <begin position="401"/>
        <end position="415"/>
    </location>
</feature>
<evidence type="ECO:0000259" key="2">
    <source>
        <dbReference type="Pfam" id="PF23036"/>
    </source>
</evidence>
<protein>
    <submittedName>
        <fullName evidence="3">Trafficking protein particle complex subunit 10</fullName>
    </submittedName>
</protein>
<feature type="domain" description="TRAPPC10/Trs130 N-terminal" evidence="2">
    <location>
        <begin position="2"/>
        <end position="306"/>
    </location>
</feature>
<gene>
    <name evidence="3" type="ORF">M0813_05741</name>
</gene>
<reference evidence="3" key="1">
    <citation type="submission" date="2022-08" db="EMBL/GenBank/DDBJ databases">
        <title>Novel sulfate-reducing endosymbionts in the free-living metamonad Anaeramoeba.</title>
        <authorList>
            <person name="Jerlstrom-Hultqvist J."/>
            <person name="Cepicka I."/>
            <person name="Gallot-Lavallee L."/>
            <person name="Salas-Leiva D."/>
            <person name="Curtis B.A."/>
            <person name="Zahonova K."/>
            <person name="Pipaliya S."/>
            <person name="Dacks J."/>
            <person name="Roger A.J."/>
        </authorList>
    </citation>
    <scope>NUCLEOTIDE SEQUENCE</scope>
    <source>
        <strain evidence="3">Schooner1</strain>
    </source>
</reference>
<dbReference type="Pfam" id="PF23036">
    <property type="entry name" value="TRAPPC10_1st"/>
    <property type="match status" value="1"/>
</dbReference>
<name>A0ABQ8XGA4_9EUKA</name>
<dbReference type="PANTHER" id="PTHR13251:SF3">
    <property type="entry name" value="TRAFFICKING PROTEIN PARTICLE COMPLEX SUBUNIT 10"/>
    <property type="match status" value="1"/>
</dbReference>
<evidence type="ECO:0000313" key="3">
    <source>
        <dbReference type="EMBL" id="KAJ6231668.1"/>
    </source>
</evidence>
<feature type="compositionally biased region" description="Acidic residues" evidence="1">
    <location>
        <begin position="416"/>
        <end position="425"/>
    </location>
</feature>
<accession>A0ABQ8XGA4</accession>
<comment type="caution">
    <text evidence="3">The sequence shown here is derived from an EMBL/GenBank/DDBJ whole genome shotgun (WGS) entry which is preliminary data.</text>
</comment>
<dbReference type="EMBL" id="JAOAOG010000299">
    <property type="protein sequence ID" value="KAJ6231668.1"/>
    <property type="molecule type" value="Genomic_DNA"/>
</dbReference>
<sequence length="1295" mass="154234">MKKAIIHVTDFSDIWDDVEVSVNRRLPFPPRNFGTNFKASAVSKFGVRFVLPKKEKRKEKQSLAQSYFCFPYLHIFVFKAEDRTKYRQTIHSELKEWIKEQESTETEWLVTLVSLGTKHKRTQNKLLQAIKKDTLQPSRCVHILFNEMENRKFVEVSDSVQKFMDVIHNFLQKGFLKHQQLLEEKSMIAKEGYQKKNWDLFKYFRLQESIVVSCEHFLFLNEAFNIYETFLNFYKKLIQLDPKKKYFSKFISKDISPYLQYTELFSLEFKPYVDLIFNNQITEFDFRVYIFAKKLKFLIELKKYLEAQKECLLFLQQMNRYFNLNKKEIIPYFPIIWTFSISLSLIACFNSINMNNEFKKEYTLKFMDNQGFLHLVVREQIIKLLPTISILKEKNIINGNEKEENEKTEQMKEENEKEEEEEEEEEIKKEDKETITIMLNEFLSNHSNLSQIFQSETKHSEIAAMYTRKAISCFQENPKRTRIIGKLKHELCQYYFKLNNYARVKSLFRSLFELRLKEGWYNIVLQIGQDLLDYYERQENFTQYLNILFKLFHPSILFKENQLINFQEKFTNYSQNKLKENIIIQLNNEKFNFTINFLNLNKQKIQLSNLLKSNKNNSKSKSKKISKSKSKNKDNNNNNNNNQEIMLDQNLFIHTILPSNPLEFNLVVHNNTKITYNLDSIFISFIQYDFKKKKSIKNSIVSYIKKNISQNNKKLLPGKNIFNFCFKIDSIGIFIFNELKLKIGKIILNQINKKTNINNKNNCFQILEKKSLFSILHIHPTYIENGKEFLFPIILTKNSEELNIKDLTWYSNSNIHNNIMKGKENENFRIKAILIDNDDQLNNNDDKNEEINKNIDNDNENDNDNSNSNIKEMEMTLDVELIKTENLQLNKISFKDINLKKKIIFFLPLLIPLNTNPLERQTLICQLNYNNFTMKKSFQIKQKLPFNLQYLSKSIDQNNKLLQIILKSNINDQIKILNWQLFPEDNYHIIDDFNNHFQNYLQLYPKSQTNFLFKLQNIPKNQKGIEIEIENKKENGIEKDEEQGQGKGQFIGKGQEQEQVNGQEQIITKEKDVKQTEGNDESKLINLKINYSNDENELHKKINIQLHLSNNGNDENDNNKESSDFVNNQSTLKINFRNMKNKYRQFTETFTYPFVITPKKENWVTIKIVRPKIMILGKTHEIKIIIEKNKLIQDHCYLEIDYSPNSWLVLGKVKIYLNKNQEVITFIREFIPISMGESIPFPKFLFIPIKSEFVQILHYDSEMNPLKYSKTIQVLPYLSSDSYQYISNCSFINNY</sequence>
<evidence type="ECO:0000256" key="1">
    <source>
        <dbReference type="SAM" id="MobiDB-lite"/>
    </source>
</evidence>
<evidence type="ECO:0000313" key="4">
    <source>
        <dbReference type="Proteomes" id="UP001150062"/>
    </source>
</evidence>
<organism evidence="3 4">
    <name type="scientific">Anaeramoeba flamelloides</name>
    <dbReference type="NCBI Taxonomy" id="1746091"/>
    <lineage>
        <taxon>Eukaryota</taxon>
        <taxon>Metamonada</taxon>
        <taxon>Anaeramoebidae</taxon>
        <taxon>Anaeramoeba</taxon>
    </lineage>
</organism>
<proteinExistence type="predicted"/>
<feature type="region of interest" description="Disordered" evidence="1">
    <location>
        <begin position="614"/>
        <end position="641"/>
    </location>
</feature>
<dbReference type="Proteomes" id="UP001150062">
    <property type="component" value="Unassembled WGS sequence"/>
</dbReference>
<feature type="region of interest" description="Disordered" evidence="1">
    <location>
        <begin position="841"/>
        <end position="868"/>
    </location>
</feature>
<feature type="region of interest" description="Disordered" evidence="1">
    <location>
        <begin position="401"/>
        <end position="430"/>
    </location>
</feature>
<dbReference type="InterPro" id="IPR045126">
    <property type="entry name" value="TRAPPC10/Trs130"/>
</dbReference>
<dbReference type="PANTHER" id="PTHR13251">
    <property type="entry name" value="EPILEPSY HOLOPROSENCEPHALY CANDIDATE 1/TMEM1"/>
    <property type="match status" value="1"/>
</dbReference>
<feature type="compositionally biased region" description="Basic and acidic residues" evidence="1">
    <location>
        <begin position="844"/>
        <end position="856"/>
    </location>
</feature>
<dbReference type="InterPro" id="IPR056913">
    <property type="entry name" value="TRAPPC10/Trs130_N"/>
</dbReference>